<keyword evidence="8" id="KW-1185">Reference proteome</keyword>
<reference evidence="7 8" key="1">
    <citation type="submission" date="2020-07" db="EMBL/GenBank/DDBJ databases">
        <title>Genomic Encyclopedia of Type Strains, Phase IV (KMG-IV): sequencing the most valuable type-strain genomes for metagenomic binning, comparative biology and taxonomic classification.</title>
        <authorList>
            <person name="Goeker M."/>
        </authorList>
    </citation>
    <scope>NUCLEOTIDE SEQUENCE [LARGE SCALE GENOMIC DNA]</scope>
    <source>
        <strain evidence="7 8">DSM 29043</strain>
    </source>
</reference>
<dbReference type="Proteomes" id="UP000522081">
    <property type="component" value="Unassembled WGS sequence"/>
</dbReference>
<evidence type="ECO:0000313" key="7">
    <source>
        <dbReference type="EMBL" id="NYH94276.1"/>
    </source>
</evidence>
<evidence type="ECO:0000256" key="3">
    <source>
        <dbReference type="ARBA" id="ARBA00022692"/>
    </source>
</evidence>
<gene>
    <name evidence="7" type="ORF">FHS75_000581</name>
</gene>
<feature type="transmembrane region" description="Helical" evidence="6">
    <location>
        <begin position="12"/>
        <end position="27"/>
    </location>
</feature>
<feature type="transmembrane region" description="Helical" evidence="6">
    <location>
        <begin position="60"/>
        <end position="76"/>
    </location>
</feature>
<keyword evidence="5 6" id="KW-0472">Membrane</keyword>
<feature type="transmembrane region" description="Helical" evidence="6">
    <location>
        <begin position="193"/>
        <end position="213"/>
    </location>
</feature>
<comment type="similarity">
    <text evidence="2">Belongs to the TMEM86 family.</text>
</comment>
<feature type="transmembrane region" description="Helical" evidence="6">
    <location>
        <begin position="33"/>
        <end position="53"/>
    </location>
</feature>
<keyword evidence="3 6" id="KW-0812">Transmembrane</keyword>
<feature type="transmembrane region" description="Helical" evidence="6">
    <location>
        <begin position="167"/>
        <end position="187"/>
    </location>
</feature>
<dbReference type="AlphaFoldDB" id="A0A7Y9XWA2"/>
<evidence type="ECO:0000256" key="4">
    <source>
        <dbReference type="ARBA" id="ARBA00022989"/>
    </source>
</evidence>
<feature type="transmembrane region" description="Helical" evidence="6">
    <location>
        <begin position="112"/>
        <end position="129"/>
    </location>
</feature>
<evidence type="ECO:0000256" key="1">
    <source>
        <dbReference type="ARBA" id="ARBA00004141"/>
    </source>
</evidence>
<comment type="subcellular location">
    <subcellularLocation>
        <location evidence="1">Membrane</location>
        <topology evidence="1">Multi-pass membrane protein</topology>
    </subcellularLocation>
</comment>
<evidence type="ECO:0008006" key="9">
    <source>
        <dbReference type="Google" id="ProtNLM"/>
    </source>
</evidence>
<evidence type="ECO:0000256" key="6">
    <source>
        <dbReference type="SAM" id="Phobius"/>
    </source>
</evidence>
<sequence>MSKRALAERRPWLLGSVVAALAYWLLAESDFPGLYLIALKGAPFAMLAIYALLRFPGSGARLVAGGMIFSGIGTMSMDFWLYPGLLAHVVGFALLIGLFLRNPRERLTATQKAAATALLLLVPAIFWFVPADRDLAWTLASYGIVIGGTGAAAWASAFPRYRVGTGAVLVVLSQLVAFAGEGPLSYGATGIRIAWPLFYAGMFLICTGMIQTLRQWSGRPHN</sequence>
<evidence type="ECO:0000313" key="8">
    <source>
        <dbReference type="Proteomes" id="UP000522081"/>
    </source>
</evidence>
<dbReference type="EMBL" id="JACBZF010000001">
    <property type="protein sequence ID" value="NYH94276.1"/>
    <property type="molecule type" value="Genomic_DNA"/>
</dbReference>
<protein>
    <recommendedName>
        <fullName evidence="9">Lysoplasmalogenase</fullName>
    </recommendedName>
</protein>
<keyword evidence="4 6" id="KW-1133">Transmembrane helix</keyword>
<feature type="transmembrane region" description="Helical" evidence="6">
    <location>
        <begin position="135"/>
        <end position="155"/>
    </location>
</feature>
<accession>A0A7Y9XWA2</accession>
<name>A0A7Y9XWA2_9SPHN</name>
<comment type="caution">
    <text evidence="7">The sequence shown here is derived from an EMBL/GenBank/DDBJ whole genome shotgun (WGS) entry which is preliminary data.</text>
</comment>
<dbReference type="RefSeq" id="WP_179406207.1">
    <property type="nucleotide sequence ID" value="NZ_BMGF01000001.1"/>
</dbReference>
<feature type="transmembrane region" description="Helical" evidence="6">
    <location>
        <begin position="82"/>
        <end position="100"/>
    </location>
</feature>
<dbReference type="InterPro" id="IPR012506">
    <property type="entry name" value="TMEM86B-like"/>
</dbReference>
<evidence type="ECO:0000256" key="5">
    <source>
        <dbReference type="ARBA" id="ARBA00023136"/>
    </source>
</evidence>
<dbReference type="GO" id="GO:0016020">
    <property type="term" value="C:membrane"/>
    <property type="evidence" value="ECO:0007669"/>
    <property type="project" value="UniProtKB-SubCell"/>
</dbReference>
<evidence type="ECO:0000256" key="2">
    <source>
        <dbReference type="ARBA" id="ARBA00007375"/>
    </source>
</evidence>
<dbReference type="Pfam" id="PF07947">
    <property type="entry name" value="YhhN"/>
    <property type="match status" value="1"/>
</dbReference>
<organism evidence="7 8">
    <name type="scientific">Novosphingobium marinum</name>
    <dbReference type="NCBI Taxonomy" id="1514948"/>
    <lineage>
        <taxon>Bacteria</taxon>
        <taxon>Pseudomonadati</taxon>
        <taxon>Pseudomonadota</taxon>
        <taxon>Alphaproteobacteria</taxon>
        <taxon>Sphingomonadales</taxon>
        <taxon>Sphingomonadaceae</taxon>
        <taxon>Novosphingobium</taxon>
    </lineage>
</organism>
<proteinExistence type="inferred from homology"/>